<comment type="caution">
    <text evidence="2">The sequence shown here is derived from an EMBL/GenBank/DDBJ whole genome shotgun (WGS) entry which is preliminary data.</text>
</comment>
<feature type="region of interest" description="Disordered" evidence="1">
    <location>
        <begin position="1"/>
        <end position="31"/>
    </location>
</feature>
<dbReference type="AlphaFoldDB" id="A0AAP0BDH1"/>
<proteinExistence type="predicted"/>
<evidence type="ECO:0000313" key="3">
    <source>
        <dbReference type="Proteomes" id="UP001418222"/>
    </source>
</evidence>
<evidence type="ECO:0000256" key="1">
    <source>
        <dbReference type="SAM" id="MobiDB-lite"/>
    </source>
</evidence>
<dbReference type="EMBL" id="JBBWWQ010000011">
    <property type="protein sequence ID" value="KAK8936261.1"/>
    <property type="molecule type" value="Genomic_DNA"/>
</dbReference>
<accession>A0AAP0BDH1</accession>
<keyword evidence="3" id="KW-1185">Reference proteome</keyword>
<protein>
    <submittedName>
        <fullName evidence="2">Uncharacterized protein</fullName>
    </submittedName>
</protein>
<reference evidence="2 3" key="1">
    <citation type="journal article" date="2022" name="Nat. Plants">
        <title>Genomes of leafy and leafless Platanthera orchids illuminate the evolution of mycoheterotrophy.</title>
        <authorList>
            <person name="Li M.H."/>
            <person name="Liu K.W."/>
            <person name="Li Z."/>
            <person name="Lu H.C."/>
            <person name="Ye Q.L."/>
            <person name="Zhang D."/>
            <person name="Wang J.Y."/>
            <person name="Li Y.F."/>
            <person name="Zhong Z.M."/>
            <person name="Liu X."/>
            <person name="Yu X."/>
            <person name="Liu D.K."/>
            <person name="Tu X.D."/>
            <person name="Liu B."/>
            <person name="Hao Y."/>
            <person name="Liao X.Y."/>
            <person name="Jiang Y.T."/>
            <person name="Sun W.H."/>
            <person name="Chen J."/>
            <person name="Chen Y.Q."/>
            <person name="Ai Y."/>
            <person name="Zhai J.W."/>
            <person name="Wu S.S."/>
            <person name="Zhou Z."/>
            <person name="Hsiao Y.Y."/>
            <person name="Wu W.L."/>
            <person name="Chen Y.Y."/>
            <person name="Lin Y.F."/>
            <person name="Hsu J.L."/>
            <person name="Li C.Y."/>
            <person name="Wang Z.W."/>
            <person name="Zhao X."/>
            <person name="Zhong W.Y."/>
            <person name="Ma X.K."/>
            <person name="Ma L."/>
            <person name="Huang J."/>
            <person name="Chen G.Z."/>
            <person name="Huang M.Z."/>
            <person name="Huang L."/>
            <person name="Peng D.H."/>
            <person name="Luo Y.B."/>
            <person name="Zou S.Q."/>
            <person name="Chen S.P."/>
            <person name="Lan S."/>
            <person name="Tsai W.C."/>
            <person name="Van de Peer Y."/>
            <person name="Liu Z.J."/>
        </authorList>
    </citation>
    <scope>NUCLEOTIDE SEQUENCE [LARGE SCALE GENOMIC DNA]</scope>
    <source>
        <strain evidence="2">Lor287</strain>
    </source>
</reference>
<name>A0AAP0BDH1_9ASPA</name>
<sequence>MMDAPLARLGRPGQVARRPRPEETTGGNGDLRRVHALARARVGRSRVGASFARARLIRGRVLGPALLPGCSWVSAARLFGLLPLRVLDRNLSDLT</sequence>
<organism evidence="2 3">
    <name type="scientific">Platanthera zijinensis</name>
    <dbReference type="NCBI Taxonomy" id="2320716"/>
    <lineage>
        <taxon>Eukaryota</taxon>
        <taxon>Viridiplantae</taxon>
        <taxon>Streptophyta</taxon>
        <taxon>Embryophyta</taxon>
        <taxon>Tracheophyta</taxon>
        <taxon>Spermatophyta</taxon>
        <taxon>Magnoliopsida</taxon>
        <taxon>Liliopsida</taxon>
        <taxon>Asparagales</taxon>
        <taxon>Orchidaceae</taxon>
        <taxon>Orchidoideae</taxon>
        <taxon>Orchideae</taxon>
        <taxon>Orchidinae</taxon>
        <taxon>Platanthera</taxon>
    </lineage>
</organism>
<evidence type="ECO:0000313" key="2">
    <source>
        <dbReference type="EMBL" id="KAK8936261.1"/>
    </source>
</evidence>
<dbReference type="Proteomes" id="UP001418222">
    <property type="component" value="Unassembled WGS sequence"/>
</dbReference>
<gene>
    <name evidence="2" type="ORF">KSP39_PZI012944</name>
</gene>